<dbReference type="AlphaFoldDB" id="A0A383DA55"/>
<evidence type="ECO:0000256" key="2">
    <source>
        <dbReference type="ARBA" id="ARBA00022692"/>
    </source>
</evidence>
<evidence type="ECO:0008006" key="6">
    <source>
        <dbReference type="Google" id="ProtNLM"/>
    </source>
</evidence>
<evidence type="ECO:0000313" key="5">
    <source>
        <dbReference type="EMBL" id="SVE41211.1"/>
    </source>
</evidence>
<keyword evidence="4" id="KW-0472">Membrane</keyword>
<keyword evidence="2" id="KW-0812">Transmembrane</keyword>
<organism evidence="5">
    <name type="scientific">marine metagenome</name>
    <dbReference type="NCBI Taxonomy" id="408172"/>
    <lineage>
        <taxon>unclassified sequences</taxon>
        <taxon>metagenomes</taxon>
        <taxon>ecological metagenomes</taxon>
    </lineage>
</organism>
<proteinExistence type="predicted"/>
<gene>
    <name evidence="5" type="ORF">METZ01_LOCUS494065</name>
</gene>
<comment type="subcellular location">
    <subcellularLocation>
        <location evidence="1">Membrane</location>
        <topology evidence="1">Multi-pass membrane protein</topology>
    </subcellularLocation>
</comment>
<dbReference type="Gene3D" id="1.10.3430.10">
    <property type="entry name" value="Ammonium transporter AmtB like domains"/>
    <property type="match status" value="1"/>
</dbReference>
<accession>A0A383DA55</accession>
<dbReference type="GO" id="GO:0016020">
    <property type="term" value="C:membrane"/>
    <property type="evidence" value="ECO:0007669"/>
    <property type="project" value="UniProtKB-SubCell"/>
</dbReference>
<reference evidence="5" key="1">
    <citation type="submission" date="2018-05" db="EMBL/GenBank/DDBJ databases">
        <authorList>
            <person name="Lanie J.A."/>
            <person name="Ng W.-L."/>
            <person name="Kazmierczak K.M."/>
            <person name="Andrzejewski T.M."/>
            <person name="Davidsen T.M."/>
            <person name="Wayne K.J."/>
            <person name="Tettelin H."/>
            <person name="Glass J.I."/>
            <person name="Rusch D."/>
            <person name="Podicherti R."/>
            <person name="Tsui H.-C.T."/>
            <person name="Winkler M.E."/>
        </authorList>
    </citation>
    <scope>NUCLEOTIDE SEQUENCE</scope>
</reference>
<name>A0A383DA55_9ZZZZ</name>
<dbReference type="EMBL" id="UINC01215502">
    <property type="protein sequence ID" value="SVE41211.1"/>
    <property type="molecule type" value="Genomic_DNA"/>
</dbReference>
<evidence type="ECO:0000256" key="4">
    <source>
        <dbReference type="ARBA" id="ARBA00023136"/>
    </source>
</evidence>
<keyword evidence="3" id="KW-1133">Transmembrane helix</keyword>
<sequence length="43" mass="4710">CWIAWSVIGGLFGGIRVSEKEEIQGLDIGEHGMEAYPDFASIK</sequence>
<evidence type="ECO:0000256" key="1">
    <source>
        <dbReference type="ARBA" id="ARBA00004141"/>
    </source>
</evidence>
<dbReference type="InterPro" id="IPR029020">
    <property type="entry name" value="Ammonium/urea_transptr"/>
</dbReference>
<protein>
    <recommendedName>
        <fullName evidence="6">Ammonium transporter AmtB-like domain-containing protein</fullName>
    </recommendedName>
</protein>
<feature type="non-terminal residue" evidence="5">
    <location>
        <position position="1"/>
    </location>
</feature>
<evidence type="ECO:0000256" key="3">
    <source>
        <dbReference type="ARBA" id="ARBA00022989"/>
    </source>
</evidence>